<reference evidence="2 3" key="1">
    <citation type="submission" date="2018-07" db="EMBL/GenBank/DDBJ databases">
        <title>The complete nuclear genome of the prasinophyte Chloropicon primus (CCMP1205).</title>
        <authorList>
            <person name="Pombert J.-F."/>
            <person name="Otis C."/>
            <person name="Turmel M."/>
            <person name="Lemieux C."/>
        </authorList>
    </citation>
    <scope>NUCLEOTIDE SEQUENCE [LARGE SCALE GENOMIC DNA]</scope>
    <source>
        <strain evidence="2 3">CCMP1205</strain>
    </source>
</reference>
<proteinExistence type="predicted"/>
<dbReference type="OrthoDB" id="1933874at2759"/>
<dbReference type="AlphaFoldDB" id="A0A5B8MSM6"/>
<evidence type="ECO:0000313" key="2">
    <source>
        <dbReference type="EMBL" id="QDZ23768.1"/>
    </source>
</evidence>
<evidence type="ECO:0000313" key="3">
    <source>
        <dbReference type="Proteomes" id="UP000316726"/>
    </source>
</evidence>
<gene>
    <name evidence="2" type="ORF">A3770_11p62860</name>
</gene>
<accession>A0A5B8MSM6</accession>
<organism evidence="2 3">
    <name type="scientific">Chloropicon primus</name>
    <dbReference type="NCBI Taxonomy" id="1764295"/>
    <lineage>
        <taxon>Eukaryota</taxon>
        <taxon>Viridiplantae</taxon>
        <taxon>Chlorophyta</taxon>
        <taxon>Chloropicophyceae</taxon>
        <taxon>Chloropicales</taxon>
        <taxon>Chloropicaceae</taxon>
        <taxon>Chloropicon</taxon>
    </lineage>
</organism>
<feature type="compositionally biased region" description="Basic residues" evidence="1">
    <location>
        <begin position="1"/>
        <end position="14"/>
    </location>
</feature>
<dbReference type="Proteomes" id="UP000316726">
    <property type="component" value="Chromosome 11"/>
</dbReference>
<sequence>MAVKKKIEKKKAPAKKSQEAKAKAVGKVVEIERGTFEVRCGGKAIASFEAMPRPFKALREADLEQIAKGRDELGNPRMMMTPSPLCSAPLQEAIRCLALKKPSDAWPSSEARGLKSHGG</sequence>
<name>A0A5B8MSM6_9CHLO</name>
<protein>
    <submittedName>
        <fullName evidence="2">Uncharacterized protein</fullName>
    </submittedName>
</protein>
<evidence type="ECO:0000256" key="1">
    <source>
        <dbReference type="SAM" id="MobiDB-lite"/>
    </source>
</evidence>
<keyword evidence="3" id="KW-1185">Reference proteome</keyword>
<feature type="region of interest" description="Disordered" evidence="1">
    <location>
        <begin position="1"/>
        <end position="20"/>
    </location>
</feature>
<dbReference type="EMBL" id="CP031044">
    <property type="protein sequence ID" value="QDZ23768.1"/>
    <property type="molecule type" value="Genomic_DNA"/>
</dbReference>